<feature type="compositionally biased region" description="Acidic residues" evidence="2">
    <location>
        <begin position="80"/>
        <end position="90"/>
    </location>
</feature>
<reference evidence="3" key="2">
    <citation type="submission" date="2020-02" db="EMBL/GenBank/DDBJ databases">
        <authorList>
            <person name="Matsumoto Y."/>
            <person name="Motooka D."/>
            <person name="Nakamura S."/>
        </authorList>
    </citation>
    <scope>NUCLEOTIDE SEQUENCE</scope>
    <source>
        <strain evidence="3">JCM 13671</strain>
    </source>
</reference>
<evidence type="ECO:0000256" key="2">
    <source>
        <dbReference type="SAM" id="MobiDB-lite"/>
    </source>
</evidence>
<dbReference type="PANTHER" id="PTHR33392:SF6">
    <property type="entry name" value="POLYISOPRENYL-TEICHOIC ACID--PEPTIDOGLYCAN TEICHOIC ACID TRANSFERASE TAGU"/>
    <property type="match status" value="1"/>
</dbReference>
<dbReference type="NCBIfam" id="TIGR00350">
    <property type="entry name" value="lytR_cpsA_psr"/>
    <property type="match status" value="1"/>
</dbReference>
<comment type="similarity">
    <text evidence="1">Belongs to the LytR/CpsA/Psr (LCP) family.</text>
</comment>
<organism evidence="3 4">
    <name type="scientific">Mycolicibacterium confluentis</name>
    <dbReference type="NCBI Taxonomy" id="28047"/>
    <lineage>
        <taxon>Bacteria</taxon>
        <taxon>Bacillati</taxon>
        <taxon>Actinomycetota</taxon>
        <taxon>Actinomycetes</taxon>
        <taxon>Mycobacteriales</taxon>
        <taxon>Mycobacteriaceae</taxon>
        <taxon>Mycolicibacterium</taxon>
    </lineage>
</organism>
<feature type="compositionally biased region" description="Low complexity" evidence="2">
    <location>
        <begin position="526"/>
        <end position="549"/>
    </location>
</feature>
<dbReference type="InterPro" id="IPR004474">
    <property type="entry name" value="LytR_CpsA_psr"/>
</dbReference>
<dbReference type="OrthoDB" id="9782542at2"/>
<dbReference type="Gene3D" id="3.40.630.190">
    <property type="entry name" value="LCP protein"/>
    <property type="match status" value="1"/>
</dbReference>
<gene>
    <name evidence="3" type="ORF">MCNF_03260</name>
</gene>
<evidence type="ECO:0000313" key="3">
    <source>
        <dbReference type="EMBL" id="BBZ31721.1"/>
    </source>
</evidence>
<evidence type="ECO:0000313" key="4">
    <source>
        <dbReference type="Proteomes" id="UP000466931"/>
    </source>
</evidence>
<feature type="region of interest" description="Disordered" evidence="2">
    <location>
        <begin position="517"/>
        <end position="554"/>
    </location>
</feature>
<dbReference type="Pfam" id="PF13399">
    <property type="entry name" value="LytR_C"/>
    <property type="match status" value="1"/>
</dbReference>
<dbReference type="InterPro" id="IPR050922">
    <property type="entry name" value="LytR/CpsA/Psr_CW_biosynth"/>
</dbReference>
<dbReference type="Pfam" id="PF03816">
    <property type="entry name" value="LytR_cpsA_psr"/>
    <property type="match status" value="1"/>
</dbReference>
<proteinExistence type="inferred from homology"/>
<feature type="region of interest" description="Disordered" evidence="2">
    <location>
        <begin position="1"/>
        <end position="119"/>
    </location>
</feature>
<sequence>MSDGDSATPGQHRAPDPHSDNQWLTRTPRPKPDAAPWERASDASDAPEPVPTGNHTDGITVADLIARVTGDIPRILQTPADDDADDDADDAPASSAGRSRHLDDQDDPPTIPTVSAYEAELPEFALAPRRRRDVEDEPATAILPVAGAEPLPDLSDNAPVTPKTKPSAPRGRRSILLAGRSLAAMFAVLALVLTGGAWQWTTAKNNRLNNVAALDLNSRDIVDPNAQFGDENFLIVGVDSRYGQNSDMGAGSTSDADGARSDSVILVNIPADRKRVVAVSFPRDLAITPQQCEAWNAATGQYGPVYDETTETYGPEEVYTESKLNSAYAFGGPKCLVKVIQKISGLSINRFMAVDFAGFAKMVDALGGVEVCSTTPLEDYELGMVLPVAGRQMVDGTTALNYVRARQVTTEVNGDYGRIKRQQLFLSSLLRSLISKETFFSLSKLNNVVNMFINDSSVDNLTTKDLVELGQSLQGVSAGRITFVTVPTTGYADEWGNEQPRTEDIRALFDAIINDDPLPGENDQNATTTPVTAAETTETTEATTTTDATSELNADGEDPVQEMAATTEEVSAITTEPQEISVHVSNSTDTSGLGSTASNDLQSYGYNVDTPDDYPEALTETTVQYSPGNEQAAATVAASLGTPRIERVTGLGDEVQVVLGSDYSAVSPPPPSGSQRTVTVVHRVKSTPTHLPEDLTVTNGADISCE</sequence>
<reference evidence="3" key="1">
    <citation type="journal article" date="2019" name="Emerg. Microbes Infect.">
        <title>Comprehensive subspecies identification of 175 nontuberculous mycobacteria species based on 7547 genomic profiles.</title>
        <authorList>
            <person name="Matsumoto Y."/>
            <person name="Kinjo T."/>
            <person name="Motooka D."/>
            <person name="Nabeya D."/>
            <person name="Jung N."/>
            <person name="Uechi K."/>
            <person name="Horii T."/>
            <person name="Iida T."/>
            <person name="Fujita J."/>
            <person name="Nakamura S."/>
        </authorList>
    </citation>
    <scope>NUCLEOTIDE SEQUENCE [LARGE SCALE GENOMIC DNA]</scope>
    <source>
        <strain evidence="3">JCM 13671</strain>
    </source>
</reference>
<feature type="region of interest" description="Disordered" evidence="2">
    <location>
        <begin position="147"/>
        <end position="172"/>
    </location>
</feature>
<protein>
    <submittedName>
        <fullName evidence="3">Transcriptional regulator</fullName>
    </submittedName>
</protein>
<dbReference type="EMBL" id="AP022612">
    <property type="protein sequence ID" value="BBZ31721.1"/>
    <property type="molecule type" value="Genomic_DNA"/>
</dbReference>
<keyword evidence="4" id="KW-1185">Reference proteome</keyword>
<dbReference type="PANTHER" id="PTHR33392">
    <property type="entry name" value="POLYISOPRENYL-TEICHOIC ACID--PEPTIDOGLYCAN TEICHOIC ACID TRANSFERASE TAGU"/>
    <property type="match status" value="1"/>
</dbReference>
<dbReference type="RefSeq" id="WP_085156319.1">
    <property type="nucleotide sequence ID" value="NZ_AP022612.1"/>
</dbReference>
<dbReference type="Gene3D" id="3.30.70.2390">
    <property type="match status" value="1"/>
</dbReference>
<dbReference type="AlphaFoldDB" id="A0A7I7XR53"/>
<name>A0A7I7XR53_9MYCO</name>
<dbReference type="InterPro" id="IPR027381">
    <property type="entry name" value="LytR/CpsA/Psr_C"/>
</dbReference>
<dbReference type="Proteomes" id="UP000466931">
    <property type="component" value="Chromosome"/>
</dbReference>
<evidence type="ECO:0000256" key="1">
    <source>
        <dbReference type="ARBA" id="ARBA00006068"/>
    </source>
</evidence>
<accession>A0A7I7XR53</accession>